<keyword evidence="3" id="KW-1185">Reference proteome</keyword>
<feature type="region of interest" description="Disordered" evidence="1">
    <location>
        <begin position="1"/>
        <end position="60"/>
    </location>
</feature>
<feature type="non-terminal residue" evidence="2">
    <location>
        <position position="1"/>
    </location>
</feature>
<evidence type="ECO:0000313" key="3">
    <source>
        <dbReference type="Proteomes" id="UP001153678"/>
    </source>
</evidence>
<evidence type="ECO:0000256" key="1">
    <source>
        <dbReference type="SAM" id="MobiDB-lite"/>
    </source>
</evidence>
<reference evidence="2" key="1">
    <citation type="submission" date="2022-08" db="EMBL/GenBank/DDBJ databases">
        <authorList>
            <person name="Kallberg Y."/>
            <person name="Tangrot J."/>
            <person name="Rosling A."/>
        </authorList>
    </citation>
    <scope>NUCLEOTIDE SEQUENCE</scope>
    <source>
        <strain evidence="2">Wild A</strain>
    </source>
</reference>
<name>A0A9W4TCV1_9GLOM</name>
<gene>
    <name evidence="2" type="ORF">FWILDA_LOCUS19816</name>
</gene>
<proteinExistence type="predicted"/>
<organism evidence="2 3">
    <name type="scientific">Funneliformis geosporum</name>
    <dbReference type="NCBI Taxonomy" id="1117311"/>
    <lineage>
        <taxon>Eukaryota</taxon>
        <taxon>Fungi</taxon>
        <taxon>Fungi incertae sedis</taxon>
        <taxon>Mucoromycota</taxon>
        <taxon>Glomeromycotina</taxon>
        <taxon>Glomeromycetes</taxon>
        <taxon>Glomerales</taxon>
        <taxon>Glomeraceae</taxon>
        <taxon>Funneliformis</taxon>
    </lineage>
</organism>
<comment type="caution">
    <text evidence="2">The sequence shown here is derived from an EMBL/GenBank/DDBJ whole genome shotgun (WGS) entry which is preliminary data.</text>
</comment>
<dbReference type="OrthoDB" id="2444892at2759"/>
<feature type="compositionally biased region" description="Basic and acidic residues" evidence="1">
    <location>
        <begin position="1"/>
        <end position="15"/>
    </location>
</feature>
<accession>A0A9W4TCV1</accession>
<dbReference type="EMBL" id="CAMKVN010025942">
    <property type="protein sequence ID" value="CAI2200937.1"/>
    <property type="molecule type" value="Genomic_DNA"/>
</dbReference>
<evidence type="ECO:0000313" key="2">
    <source>
        <dbReference type="EMBL" id="CAI2200937.1"/>
    </source>
</evidence>
<dbReference type="Proteomes" id="UP001153678">
    <property type="component" value="Unassembled WGS sequence"/>
</dbReference>
<feature type="non-terminal residue" evidence="2">
    <location>
        <position position="153"/>
    </location>
</feature>
<dbReference type="AlphaFoldDB" id="A0A9W4TCV1"/>
<feature type="compositionally biased region" description="Polar residues" evidence="1">
    <location>
        <begin position="47"/>
        <end position="60"/>
    </location>
</feature>
<sequence length="153" mass="17064">RVIESREREVEKDVNKALSVLDAPTTPSPGNASTAPPPHYTPTTPPRNASTMPPPLSQNILKRSPDIYETGFEMDWAPWKFDITIISNVNIECVLMSLHEKCQKTKPKTTTSLEYGIIDLNDGIILEALGQSVISHFEAKMQEYKPKKALSTE</sequence>
<feature type="compositionally biased region" description="Pro residues" evidence="1">
    <location>
        <begin position="35"/>
        <end position="45"/>
    </location>
</feature>
<protein>
    <submittedName>
        <fullName evidence="2">4731_t:CDS:1</fullName>
    </submittedName>
</protein>